<evidence type="ECO:0000313" key="2">
    <source>
        <dbReference type="EMBL" id="MEL3953333.1"/>
    </source>
</evidence>
<sequence>MALKDRDLRARKWDPEPVARTMGTGPGSGIRSDPVEMQSTCAGVQCTVFAKIRSSLWTLQKKDFE</sequence>
<keyword evidence="3" id="KW-1185">Reference proteome</keyword>
<gene>
    <name evidence="2" type="ORF">AAE039_07135</name>
</gene>
<accession>A0ABU9JKF2</accession>
<comment type="caution">
    <text evidence="2">The sequence shown here is derived from an EMBL/GenBank/DDBJ whole genome shotgun (WGS) entry which is preliminary data.</text>
</comment>
<protein>
    <submittedName>
        <fullName evidence="2">Uncharacterized protein</fullName>
    </submittedName>
</protein>
<dbReference type="EMBL" id="JBBYHY010000003">
    <property type="protein sequence ID" value="MEL3953333.1"/>
    <property type="molecule type" value="Genomic_DNA"/>
</dbReference>
<dbReference type="Proteomes" id="UP001455088">
    <property type="component" value="Unassembled WGS sequence"/>
</dbReference>
<reference evidence="2 3" key="1">
    <citation type="submission" date="2024-04" db="EMBL/GenBank/DDBJ databases">
        <title>Bacterial endophytes with biocontrol capabilities against important plant pathogens.</title>
        <authorList>
            <person name="Alayande K.A."/>
        </authorList>
    </citation>
    <scope>NUCLEOTIDE SEQUENCE [LARGE SCALE GENOMIC DNA]</scope>
    <source>
        <strain evidence="2 3">KV22</strain>
    </source>
</reference>
<name>A0ABU9JKF2_9GAMM</name>
<dbReference type="RefSeq" id="WP_341986763.1">
    <property type="nucleotide sequence ID" value="NZ_JBBYHY010000003.1"/>
</dbReference>
<feature type="compositionally biased region" description="Basic and acidic residues" evidence="1">
    <location>
        <begin position="1"/>
        <end position="17"/>
    </location>
</feature>
<organism evidence="2 3">
    <name type="scientific">Stenotrophomonas bentonitica</name>
    <dbReference type="NCBI Taxonomy" id="1450134"/>
    <lineage>
        <taxon>Bacteria</taxon>
        <taxon>Pseudomonadati</taxon>
        <taxon>Pseudomonadota</taxon>
        <taxon>Gammaproteobacteria</taxon>
        <taxon>Lysobacterales</taxon>
        <taxon>Lysobacteraceae</taxon>
        <taxon>Stenotrophomonas</taxon>
    </lineage>
</organism>
<proteinExistence type="predicted"/>
<feature type="region of interest" description="Disordered" evidence="1">
    <location>
        <begin position="1"/>
        <end position="34"/>
    </location>
</feature>
<evidence type="ECO:0000313" key="3">
    <source>
        <dbReference type="Proteomes" id="UP001455088"/>
    </source>
</evidence>
<evidence type="ECO:0000256" key="1">
    <source>
        <dbReference type="SAM" id="MobiDB-lite"/>
    </source>
</evidence>